<dbReference type="InterPro" id="IPR001680">
    <property type="entry name" value="WD40_rpt"/>
</dbReference>
<evidence type="ECO:0000313" key="5">
    <source>
        <dbReference type="Proteomes" id="UP000317243"/>
    </source>
</evidence>
<comment type="caution">
    <text evidence="4">The sequence shown here is derived from an EMBL/GenBank/DDBJ whole genome shotgun (WGS) entry which is preliminary data.</text>
</comment>
<dbReference type="Gene3D" id="2.130.10.10">
    <property type="entry name" value="YVTN repeat-like/Quinoprotein amine dehydrogenase"/>
    <property type="match status" value="2"/>
</dbReference>
<dbReference type="PANTHER" id="PTHR19848:SF8">
    <property type="entry name" value="F-BOX AND WD REPEAT DOMAIN CONTAINING 7"/>
    <property type="match status" value="1"/>
</dbReference>
<dbReference type="InterPro" id="IPR019775">
    <property type="entry name" value="WD40_repeat_CS"/>
</dbReference>
<reference evidence="4 5" key="1">
    <citation type="submission" date="2019-02" db="EMBL/GenBank/DDBJ databases">
        <title>Deep-cultivation of Planctomycetes and their phenomic and genomic characterization uncovers novel biology.</title>
        <authorList>
            <person name="Wiegand S."/>
            <person name="Jogler M."/>
            <person name="Boedeker C."/>
            <person name="Pinto D."/>
            <person name="Vollmers J."/>
            <person name="Rivas-Marin E."/>
            <person name="Kohn T."/>
            <person name="Peeters S.H."/>
            <person name="Heuer A."/>
            <person name="Rast P."/>
            <person name="Oberbeckmann S."/>
            <person name="Bunk B."/>
            <person name="Jeske O."/>
            <person name="Meyerdierks A."/>
            <person name="Storesund J.E."/>
            <person name="Kallscheuer N."/>
            <person name="Luecker S."/>
            <person name="Lage O.M."/>
            <person name="Pohl T."/>
            <person name="Merkel B.J."/>
            <person name="Hornburger P."/>
            <person name="Mueller R.-W."/>
            <person name="Bruemmer F."/>
            <person name="Labrenz M."/>
            <person name="Spormann A.M."/>
            <person name="Op Den Camp H."/>
            <person name="Overmann J."/>
            <person name="Amann R."/>
            <person name="Jetten M.S.M."/>
            <person name="Mascher T."/>
            <person name="Medema M.H."/>
            <person name="Devos D.P."/>
            <person name="Kaster A.-K."/>
            <person name="Ovreas L."/>
            <person name="Rohde M."/>
            <person name="Galperin M.Y."/>
            <person name="Jogler C."/>
        </authorList>
    </citation>
    <scope>NUCLEOTIDE SEQUENCE [LARGE SCALE GENOMIC DNA]</scope>
    <source>
        <strain evidence="4 5">KOR42</strain>
    </source>
</reference>
<dbReference type="OrthoDB" id="230341at2"/>
<dbReference type="InterPro" id="IPR015943">
    <property type="entry name" value="WD40/YVTN_repeat-like_dom_sf"/>
</dbReference>
<feature type="repeat" description="WD" evidence="3">
    <location>
        <begin position="137"/>
        <end position="178"/>
    </location>
</feature>
<name>A0A5C5X7N1_9PLAN</name>
<dbReference type="PROSITE" id="PS50294">
    <property type="entry name" value="WD_REPEATS_REGION"/>
    <property type="match status" value="1"/>
</dbReference>
<sequence length="328" mass="36010">MDITKTHIQSDWEVSKPLLSCVYHPEGEFVFTGCEDYCVWRVKVSDGTKEQLDCDAWVRAIGIADSGNMLITGGYDGRLIFWEGILSTPKIRKSIEAHDGWIRAIAVSPDQSLVASVGNDLVVRVWNTSDGALQHEFRGHESHIYNVCFHPIEPHLVSGDLMGQLIAWNIEKGAQERSWKAESLSKYDNGFRAQIGGFRGLTFRSDGQSLAGSGITKVSNAFAGIGNPSVVVFDYPDVEKVAEYLTKEPLRGVAWNVRLHPEGTIISGCGGSGGRLLFWKPGQTEQVHQLKLPSDMRDLDLSADGKRVAVALANGHLAICLMDEKSPS</sequence>
<gene>
    <name evidence="4" type="ORF">KOR42_17250</name>
</gene>
<protein>
    <submittedName>
        <fullName evidence="4">WD domain, G-beta repeat</fullName>
    </submittedName>
</protein>
<evidence type="ECO:0000313" key="4">
    <source>
        <dbReference type="EMBL" id="TWT58351.1"/>
    </source>
</evidence>
<evidence type="ECO:0000256" key="2">
    <source>
        <dbReference type="ARBA" id="ARBA00022737"/>
    </source>
</evidence>
<dbReference type="PROSITE" id="PS00678">
    <property type="entry name" value="WD_REPEATS_1"/>
    <property type="match status" value="1"/>
</dbReference>
<dbReference type="PANTHER" id="PTHR19848">
    <property type="entry name" value="WD40 REPEAT PROTEIN"/>
    <property type="match status" value="1"/>
</dbReference>
<feature type="repeat" description="WD" evidence="3">
    <location>
        <begin position="95"/>
        <end position="136"/>
    </location>
</feature>
<dbReference type="EMBL" id="SIHI01000001">
    <property type="protein sequence ID" value="TWT58351.1"/>
    <property type="molecule type" value="Genomic_DNA"/>
</dbReference>
<dbReference type="AlphaFoldDB" id="A0A5C5X7N1"/>
<evidence type="ECO:0000256" key="3">
    <source>
        <dbReference type="PROSITE-ProRule" id="PRU00221"/>
    </source>
</evidence>
<dbReference type="Pfam" id="PF00400">
    <property type="entry name" value="WD40"/>
    <property type="match status" value="3"/>
</dbReference>
<dbReference type="SMART" id="SM00320">
    <property type="entry name" value="WD40"/>
    <property type="match status" value="5"/>
</dbReference>
<dbReference type="Proteomes" id="UP000317243">
    <property type="component" value="Unassembled WGS sequence"/>
</dbReference>
<accession>A0A5C5X7N1</accession>
<dbReference type="RefSeq" id="WP_146508673.1">
    <property type="nucleotide sequence ID" value="NZ_SIHI01000001.1"/>
</dbReference>
<organism evidence="4 5">
    <name type="scientific">Thalassoglobus neptunius</name>
    <dbReference type="NCBI Taxonomy" id="1938619"/>
    <lineage>
        <taxon>Bacteria</taxon>
        <taxon>Pseudomonadati</taxon>
        <taxon>Planctomycetota</taxon>
        <taxon>Planctomycetia</taxon>
        <taxon>Planctomycetales</taxon>
        <taxon>Planctomycetaceae</taxon>
        <taxon>Thalassoglobus</taxon>
    </lineage>
</organism>
<dbReference type="SUPFAM" id="SSF69322">
    <property type="entry name" value="Tricorn protease domain 2"/>
    <property type="match status" value="1"/>
</dbReference>
<keyword evidence="5" id="KW-1185">Reference proteome</keyword>
<evidence type="ECO:0000256" key="1">
    <source>
        <dbReference type="ARBA" id="ARBA00022574"/>
    </source>
</evidence>
<dbReference type="PROSITE" id="PS50082">
    <property type="entry name" value="WD_REPEATS_2"/>
    <property type="match status" value="2"/>
</dbReference>
<proteinExistence type="predicted"/>
<keyword evidence="2" id="KW-0677">Repeat</keyword>
<keyword evidence="1 3" id="KW-0853">WD repeat</keyword>